<dbReference type="VEuPathDB" id="TriTrypDB:TcCL_NonESM04679"/>
<dbReference type="VEuPathDB" id="TriTrypDB:TcCLB.506855.270"/>
<reference evidence="2 3" key="1">
    <citation type="journal article" date="2018" name="Microb. Genom.">
        <title>Expanding an expanded genome: long-read sequencing of Trypanosoma cruzi.</title>
        <authorList>
            <person name="Berna L."/>
            <person name="Rodriguez M."/>
            <person name="Chiribao M.L."/>
            <person name="Parodi-Talice A."/>
            <person name="Pita S."/>
            <person name="Rijo G."/>
            <person name="Alvarez-Valin F."/>
            <person name="Robello C."/>
        </authorList>
    </citation>
    <scope>NUCLEOTIDE SEQUENCE [LARGE SCALE GENOMIC DNA]</scope>
    <source>
        <strain evidence="2 3">Dm28c</strain>
    </source>
</reference>
<dbReference type="VEuPathDB" id="TriTrypDB:TcYC6_0021520"/>
<dbReference type="AlphaFoldDB" id="A0A2V2VAS4"/>
<protein>
    <submittedName>
        <fullName evidence="2">Uncharacterized protein</fullName>
    </submittedName>
</protein>
<dbReference type="VEuPathDB" id="TriTrypDB:BCY84_11519"/>
<dbReference type="VEuPathDB" id="TriTrypDB:TcCLB.511133.10"/>
<dbReference type="EMBL" id="PRFA01000043">
    <property type="protein sequence ID" value="PWU91413.1"/>
    <property type="molecule type" value="Genomic_DNA"/>
</dbReference>
<accession>A0A2V2VAS4</accession>
<dbReference type="VEuPathDB" id="TriTrypDB:TCSYLVIO_009140"/>
<comment type="caution">
    <text evidence="2">The sequence shown here is derived from an EMBL/GenBank/DDBJ whole genome shotgun (WGS) entry which is preliminary data.</text>
</comment>
<dbReference type="VEuPathDB" id="TriTrypDB:C4B63_43g205"/>
<dbReference type="VEuPathDB" id="TriTrypDB:C4B63_271g14"/>
<evidence type="ECO:0000313" key="2">
    <source>
        <dbReference type="EMBL" id="PWU91413.1"/>
    </source>
</evidence>
<dbReference type="VEuPathDB" id="TriTrypDB:C3747_117g113"/>
<dbReference type="Proteomes" id="UP000246121">
    <property type="component" value="Unassembled WGS sequence"/>
</dbReference>
<name>A0A2V2VAS4_TRYCR</name>
<dbReference type="VEuPathDB" id="TriTrypDB:TcG_07055"/>
<dbReference type="EMBL" id="PRFA01000271">
    <property type="protein sequence ID" value="PWU83926.1"/>
    <property type="molecule type" value="Genomic_DNA"/>
</dbReference>
<organism evidence="2 3">
    <name type="scientific">Trypanosoma cruzi</name>
    <dbReference type="NCBI Taxonomy" id="5693"/>
    <lineage>
        <taxon>Eukaryota</taxon>
        <taxon>Discoba</taxon>
        <taxon>Euglenozoa</taxon>
        <taxon>Kinetoplastea</taxon>
        <taxon>Metakinetoplastina</taxon>
        <taxon>Trypanosomatida</taxon>
        <taxon>Trypanosomatidae</taxon>
        <taxon>Trypanosoma</taxon>
        <taxon>Schizotrypanum</taxon>
    </lineage>
</organism>
<proteinExistence type="predicted"/>
<evidence type="ECO:0000313" key="1">
    <source>
        <dbReference type="EMBL" id="PWU83926.1"/>
    </source>
</evidence>
<evidence type="ECO:0000313" key="3">
    <source>
        <dbReference type="Proteomes" id="UP000246121"/>
    </source>
</evidence>
<sequence>MRRLHRSLLRRAYNSEGGITTNTTTSNINTNTTAANVPNATTKLQSNTHLLAGQSKGMRRPPSSSLGSTAEKRVIETLRSDLAAAQLRISELQLSQLAVHEALLRRLEETDRAAHKTATELRYTALALQCHYDLLETELRRTLALGPHSTTTEKEFAAEDMELLRQTAIEAASREMVRKNIGFRVEKVSEEPAAVSRVTSDLNL</sequence>
<dbReference type="VEuPathDB" id="TriTrypDB:ECC02_002115"/>
<dbReference type="VEuPathDB" id="TriTrypDB:TcBrA4_0045780"/>
<gene>
    <name evidence="1" type="ORF">C4B63_271g14</name>
    <name evidence="2" type="ORF">C4B63_43g205</name>
</gene>